<accession>A0A4Y8IGH5</accession>
<keyword evidence="3" id="KW-1185">Reference proteome</keyword>
<organism evidence="2 3">
    <name type="scientific">Filobacillus milosensis</name>
    <dbReference type="NCBI Taxonomy" id="94137"/>
    <lineage>
        <taxon>Bacteria</taxon>
        <taxon>Bacillati</taxon>
        <taxon>Bacillota</taxon>
        <taxon>Bacilli</taxon>
        <taxon>Bacillales</taxon>
        <taxon>Bacillaceae</taxon>
        <taxon>Filobacillus</taxon>
    </lineage>
</organism>
<dbReference type="HAMAP" id="MF_01041">
    <property type="entry name" value="UPF0223"/>
    <property type="match status" value="1"/>
</dbReference>
<dbReference type="AlphaFoldDB" id="A0A4Y8IGH5"/>
<comment type="caution">
    <text evidence="2">The sequence shown here is derived from an EMBL/GenBank/DDBJ whole genome shotgun (WGS) entry which is preliminary data.</text>
</comment>
<evidence type="ECO:0000256" key="1">
    <source>
        <dbReference type="HAMAP-Rule" id="MF_01041"/>
    </source>
</evidence>
<evidence type="ECO:0000313" key="3">
    <source>
        <dbReference type="Proteomes" id="UP000297975"/>
    </source>
</evidence>
<dbReference type="RefSeq" id="WP_134341241.1">
    <property type="nucleotide sequence ID" value="NZ_SOPW01000020.1"/>
</dbReference>
<dbReference type="Pfam" id="PF05256">
    <property type="entry name" value="UPF0223"/>
    <property type="match status" value="1"/>
</dbReference>
<dbReference type="PIRSF" id="PIRSF037260">
    <property type="entry name" value="UPF0223"/>
    <property type="match status" value="1"/>
</dbReference>
<protein>
    <recommendedName>
        <fullName evidence="1">UPF0223 protein E3U55_14720</fullName>
    </recommendedName>
</protein>
<sequence>MEYHYPIDPDWSTEEVIHVIEFFRTVENAYENQIKASDVLTQYKNFKQVVPSKAEEKTMFKQFEKHSTYVPYKVVQQAQKAADNETISMK</sequence>
<comment type="similarity">
    <text evidence="1">Belongs to the UPF0223 family.</text>
</comment>
<proteinExistence type="inferred from homology"/>
<dbReference type="OrthoDB" id="1649074at2"/>
<evidence type="ECO:0000313" key="2">
    <source>
        <dbReference type="EMBL" id="TFB14035.1"/>
    </source>
</evidence>
<dbReference type="SUPFAM" id="SSF158504">
    <property type="entry name" value="BH2638-like"/>
    <property type="match status" value="1"/>
</dbReference>
<dbReference type="Proteomes" id="UP000297975">
    <property type="component" value="Unassembled WGS sequence"/>
</dbReference>
<dbReference type="Gene3D" id="1.10.220.80">
    <property type="entry name" value="BH2638-like"/>
    <property type="match status" value="1"/>
</dbReference>
<dbReference type="NCBIfam" id="NF003353">
    <property type="entry name" value="PRK04387.1"/>
    <property type="match status" value="1"/>
</dbReference>
<gene>
    <name evidence="2" type="ORF">E3U55_14720</name>
</gene>
<dbReference type="InterPro" id="IPR023324">
    <property type="entry name" value="BH2638-like_sf"/>
</dbReference>
<dbReference type="InterPro" id="IPR007920">
    <property type="entry name" value="UPF0223"/>
</dbReference>
<reference evidence="2 3" key="1">
    <citation type="submission" date="2019-03" db="EMBL/GenBank/DDBJ databases">
        <authorList>
            <person name="He R.-H."/>
        </authorList>
    </citation>
    <scope>NUCLEOTIDE SEQUENCE [LARGE SCALE GENOMIC DNA]</scope>
    <source>
        <strain evidence="3">SH 714</strain>
    </source>
</reference>
<dbReference type="EMBL" id="SOPW01000020">
    <property type="protein sequence ID" value="TFB14035.1"/>
    <property type="molecule type" value="Genomic_DNA"/>
</dbReference>
<name>A0A4Y8IGH5_9BACI</name>